<sequence length="299" mass="32353">MVAISGHRHGTFFGAAVAAFQGYDNKYSSTSNTTSMSNSSWSGNVSDIFQVHSCNVSAFVPTFPPNQTQLVVPNNTVPSFIGLAFGVQNYTCTSSNNFTNVGAFAELIDVSCLTAVPEVFNTIQDPLFAFWSNFTGASIQEIVDLLHFIDPPEVLAQHYFVTNPTTGMGVSPKWDFTSSGSFQSNPDAFIIAKGKGSLPAPTNATTDVNWLDVVNVEGSIASEVFRVDTRGGQPPASCVFDQTADISVKYVSKYILSLLRGQLDCGCGLDRVERLLDSQLLFDFFLSSEHGLFLLVMDT</sequence>
<dbReference type="Proteomes" id="UP000016930">
    <property type="component" value="Unassembled WGS sequence"/>
</dbReference>
<dbReference type="Pfam" id="PF11937">
    <property type="entry name" value="DUF3455"/>
    <property type="match status" value="1"/>
</dbReference>
<keyword evidence="2" id="KW-1185">Reference proteome</keyword>
<dbReference type="PANTHER" id="PTHR35567">
    <property type="entry name" value="MALATE DEHYDROGENASE (AFU_ORTHOLOGUE AFUA_2G13800)"/>
    <property type="match status" value="1"/>
</dbReference>
<dbReference type="EMBL" id="KB445800">
    <property type="protein sequence ID" value="EMD35436.1"/>
    <property type="molecule type" value="Genomic_DNA"/>
</dbReference>
<dbReference type="AlphaFoldDB" id="M2R9L7"/>
<organism evidence="1 2">
    <name type="scientific">Ceriporiopsis subvermispora (strain B)</name>
    <name type="common">White-rot fungus</name>
    <name type="synonym">Gelatoporia subvermispora</name>
    <dbReference type="NCBI Taxonomy" id="914234"/>
    <lineage>
        <taxon>Eukaryota</taxon>
        <taxon>Fungi</taxon>
        <taxon>Dikarya</taxon>
        <taxon>Basidiomycota</taxon>
        <taxon>Agaricomycotina</taxon>
        <taxon>Agaricomycetes</taxon>
        <taxon>Polyporales</taxon>
        <taxon>Gelatoporiaceae</taxon>
        <taxon>Gelatoporia</taxon>
    </lineage>
</organism>
<dbReference type="InterPro" id="IPR021851">
    <property type="entry name" value="DUF3455"/>
</dbReference>
<reference evidence="1 2" key="1">
    <citation type="journal article" date="2012" name="Proc. Natl. Acad. Sci. U.S.A.">
        <title>Comparative genomics of Ceriporiopsis subvermispora and Phanerochaete chrysosporium provide insight into selective ligninolysis.</title>
        <authorList>
            <person name="Fernandez-Fueyo E."/>
            <person name="Ruiz-Duenas F.J."/>
            <person name="Ferreira P."/>
            <person name="Floudas D."/>
            <person name="Hibbett D.S."/>
            <person name="Canessa P."/>
            <person name="Larrondo L.F."/>
            <person name="James T.Y."/>
            <person name="Seelenfreund D."/>
            <person name="Lobos S."/>
            <person name="Polanco R."/>
            <person name="Tello M."/>
            <person name="Honda Y."/>
            <person name="Watanabe T."/>
            <person name="Watanabe T."/>
            <person name="Ryu J.S."/>
            <person name="Kubicek C.P."/>
            <person name="Schmoll M."/>
            <person name="Gaskell J."/>
            <person name="Hammel K.E."/>
            <person name="St John F.J."/>
            <person name="Vanden Wymelenberg A."/>
            <person name="Sabat G."/>
            <person name="Splinter BonDurant S."/>
            <person name="Syed K."/>
            <person name="Yadav J.S."/>
            <person name="Doddapaneni H."/>
            <person name="Subramanian V."/>
            <person name="Lavin J.L."/>
            <person name="Oguiza J.A."/>
            <person name="Perez G."/>
            <person name="Pisabarro A.G."/>
            <person name="Ramirez L."/>
            <person name="Santoyo F."/>
            <person name="Master E."/>
            <person name="Coutinho P.M."/>
            <person name="Henrissat B."/>
            <person name="Lombard V."/>
            <person name="Magnuson J.K."/>
            <person name="Kuees U."/>
            <person name="Hori C."/>
            <person name="Igarashi K."/>
            <person name="Samejima M."/>
            <person name="Held B.W."/>
            <person name="Barry K.W."/>
            <person name="LaButti K.M."/>
            <person name="Lapidus A."/>
            <person name="Lindquist E.A."/>
            <person name="Lucas S.M."/>
            <person name="Riley R."/>
            <person name="Salamov A.A."/>
            <person name="Hoffmeister D."/>
            <person name="Schwenk D."/>
            <person name="Hadar Y."/>
            <person name="Yarden O."/>
            <person name="de Vries R.P."/>
            <person name="Wiebenga A."/>
            <person name="Stenlid J."/>
            <person name="Eastwood D."/>
            <person name="Grigoriev I.V."/>
            <person name="Berka R.M."/>
            <person name="Blanchette R.A."/>
            <person name="Kersten P."/>
            <person name="Martinez A.T."/>
            <person name="Vicuna R."/>
            <person name="Cullen D."/>
        </authorList>
    </citation>
    <scope>NUCLEOTIDE SEQUENCE [LARGE SCALE GENOMIC DNA]</scope>
    <source>
        <strain evidence="1 2">B</strain>
    </source>
</reference>
<protein>
    <submittedName>
        <fullName evidence="1">Uncharacterized protein</fullName>
    </submittedName>
</protein>
<proteinExistence type="predicted"/>
<name>M2R9L7_CERS8</name>
<dbReference type="PANTHER" id="PTHR35567:SF1">
    <property type="entry name" value="CONSERVED FUNGAL PROTEIN (AFU_ORTHOLOGUE AFUA_1G14230)"/>
    <property type="match status" value="1"/>
</dbReference>
<gene>
    <name evidence="1" type="ORF">CERSUDRAFT_75034</name>
</gene>
<evidence type="ECO:0000313" key="2">
    <source>
        <dbReference type="Proteomes" id="UP000016930"/>
    </source>
</evidence>
<accession>M2R9L7</accession>
<dbReference type="HOGENOM" id="CLU_067863_3_1_1"/>
<dbReference type="OrthoDB" id="1859733at2759"/>
<evidence type="ECO:0000313" key="1">
    <source>
        <dbReference type="EMBL" id="EMD35436.1"/>
    </source>
</evidence>